<dbReference type="InterPro" id="IPR003439">
    <property type="entry name" value="ABC_transporter-like_ATP-bd"/>
</dbReference>
<name>A0A840RAZ8_9NEIS</name>
<keyword evidence="4 9" id="KW-0812">Transmembrane</keyword>
<dbReference type="AlphaFoldDB" id="A0A840RAZ8"/>
<dbReference type="InterPro" id="IPR011527">
    <property type="entry name" value="ABC1_TM_dom"/>
</dbReference>
<keyword evidence="7 9" id="KW-1133">Transmembrane helix</keyword>
<dbReference type="Pfam" id="PF00005">
    <property type="entry name" value="ABC_tran"/>
    <property type="match status" value="1"/>
</dbReference>
<dbReference type="PROSITE" id="PS50929">
    <property type="entry name" value="ABC_TM1F"/>
    <property type="match status" value="1"/>
</dbReference>
<evidence type="ECO:0000256" key="2">
    <source>
        <dbReference type="ARBA" id="ARBA00022448"/>
    </source>
</evidence>
<evidence type="ECO:0000256" key="9">
    <source>
        <dbReference type="SAM" id="Phobius"/>
    </source>
</evidence>
<gene>
    <name evidence="12" type="ORF">HNQ50_001311</name>
</gene>
<comment type="subcellular location">
    <subcellularLocation>
        <location evidence="1">Cell membrane</location>
        <topology evidence="1">Multi-pass membrane protein</topology>
    </subcellularLocation>
</comment>
<feature type="transmembrane region" description="Helical" evidence="9">
    <location>
        <begin position="139"/>
        <end position="165"/>
    </location>
</feature>
<dbReference type="GO" id="GO:0006879">
    <property type="term" value="P:intracellular iron ion homeostasis"/>
    <property type="evidence" value="ECO:0007669"/>
    <property type="project" value="TreeGrafter"/>
</dbReference>
<feature type="domain" description="ABC transporter" evidence="10">
    <location>
        <begin position="350"/>
        <end position="584"/>
    </location>
</feature>
<dbReference type="GO" id="GO:0016887">
    <property type="term" value="F:ATP hydrolysis activity"/>
    <property type="evidence" value="ECO:0007669"/>
    <property type="project" value="InterPro"/>
</dbReference>
<feature type="transmembrane region" description="Helical" evidence="9">
    <location>
        <begin position="290"/>
        <end position="311"/>
    </location>
</feature>
<organism evidence="12 13">
    <name type="scientific">Silvimonas terrae</name>
    <dbReference type="NCBI Taxonomy" id="300266"/>
    <lineage>
        <taxon>Bacteria</taxon>
        <taxon>Pseudomonadati</taxon>
        <taxon>Pseudomonadota</taxon>
        <taxon>Betaproteobacteria</taxon>
        <taxon>Neisseriales</taxon>
        <taxon>Chitinibacteraceae</taxon>
        <taxon>Silvimonas</taxon>
    </lineage>
</organism>
<dbReference type="PANTHER" id="PTHR24221">
    <property type="entry name" value="ATP-BINDING CASSETTE SUB-FAMILY B"/>
    <property type="match status" value="1"/>
</dbReference>
<dbReference type="Gene3D" id="1.20.1560.10">
    <property type="entry name" value="ABC transporter type 1, transmembrane domain"/>
    <property type="match status" value="1"/>
</dbReference>
<dbReference type="PROSITE" id="PS50893">
    <property type="entry name" value="ABC_TRANSPORTER_2"/>
    <property type="match status" value="1"/>
</dbReference>
<evidence type="ECO:0000259" key="10">
    <source>
        <dbReference type="PROSITE" id="PS50893"/>
    </source>
</evidence>
<feature type="domain" description="ABC transmembrane type-1" evidence="11">
    <location>
        <begin position="32"/>
        <end position="316"/>
    </location>
</feature>
<protein>
    <submittedName>
        <fullName evidence="12">ATP-binding cassette subfamily B protein</fullName>
    </submittedName>
</protein>
<keyword evidence="8 9" id="KW-0472">Membrane</keyword>
<sequence length="598" mass="65959">MKPAQESAAPRNDWQTLRTLLPYLLQYKTRVIIAMVLLIAAKVANVGVPLVLKGIVDHLDGSKGPLVLPLALVGAYGLLRLCSSVFGEMRDAVFAKVTQGAIRRVALQVFDHLHALSLRFHLARQTGGMSRDIDRGSKGIAFLLNFTLFNILPTLVEIFLVAGVLLKKYDWYFAAITFGTIIIYIGFTLGVTEWRMVFRRTMNNMDSEASTRAVDSLLNYETVKYFGNERWESERYDKSLMKWEDAAVKNQVSLSFLNAGQAGIIALGVSALVGLAAQEVVTGKMTLGDLVLVNAFLLQLYAPLNFLGFIYREIKHSLADMEKMFSLLGQNAEVKDSPDAIALKAQRANVRFENVDFGYESNRQILHGVSFDVPAGHTVAVVGSSGAGKSTLSRLLYRFYDTNSGSISINQHDLRGLTQASLRDHIGIVPQDTVLFNDSIYYNIAYGKPTATRAEVIEAARSAHIYDFIMSLPEGFDTPVGERGLKLSGGEKQRVAIARTILKNPPILIFDEATSALDSKTERSIQAELKEISANRTTLVIAHRLSTIADADEILVMEGGRIVERGHHRALLAAGGAYARLWAMQQQHQDIDKPVDAI</sequence>
<keyword evidence="5" id="KW-0547">Nucleotide-binding</keyword>
<proteinExistence type="predicted"/>
<dbReference type="GO" id="GO:0005524">
    <property type="term" value="F:ATP binding"/>
    <property type="evidence" value="ECO:0007669"/>
    <property type="project" value="UniProtKB-KW"/>
</dbReference>
<dbReference type="RefSeq" id="WP_184098748.1">
    <property type="nucleotide sequence ID" value="NZ_JACHHN010000002.1"/>
</dbReference>
<evidence type="ECO:0000256" key="5">
    <source>
        <dbReference type="ARBA" id="ARBA00022741"/>
    </source>
</evidence>
<dbReference type="GO" id="GO:0140359">
    <property type="term" value="F:ABC-type transporter activity"/>
    <property type="evidence" value="ECO:0007669"/>
    <property type="project" value="InterPro"/>
</dbReference>
<keyword evidence="6 12" id="KW-0067">ATP-binding</keyword>
<dbReference type="InterPro" id="IPR003593">
    <property type="entry name" value="AAA+_ATPase"/>
</dbReference>
<feature type="transmembrane region" description="Helical" evidence="9">
    <location>
        <begin position="256"/>
        <end position="278"/>
    </location>
</feature>
<dbReference type="CDD" id="cd18582">
    <property type="entry name" value="ABC_6TM_ATM1_ABCB7"/>
    <property type="match status" value="1"/>
</dbReference>
<feature type="transmembrane region" description="Helical" evidence="9">
    <location>
        <begin position="64"/>
        <end position="82"/>
    </location>
</feature>
<evidence type="ECO:0000313" key="12">
    <source>
        <dbReference type="EMBL" id="MBB5190589.1"/>
    </source>
</evidence>
<dbReference type="Proteomes" id="UP000543030">
    <property type="component" value="Unassembled WGS sequence"/>
</dbReference>
<evidence type="ECO:0000256" key="1">
    <source>
        <dbReference type="ARBA" id="ARBA00004651"/>
    </source>
</evidence>
<evidence type="ECO:0000256" key="6">
    <source>
        <dbReference type="ARBA" id="ARBA00022840"/>
    </source>
</evidence>
<keyword evidence="2" id="KW-0813">Transport</keyword>
<dbReference type="GO" id="GO:0005886">
    <property type="term" value="C:plasma membrane"/>
    <property type="evidence" value="ECO:0007669"/>
    <property type="project" value="UniProtKB-SubCell"/>
</dbReference>
<keyword evidence="13" id="KW-1185">Reference proteome</keyword>
<dbReference type="InterPro" id="IPR036640">
    <property type="entry name" value="ABC1_TM_sf"/>
</dbReference>
<dbReference type="PROSITE" id="PS00211">
    <property type="entry name" value="ABC_TRANSPORTER_1"/>
    <property type="match status" value="1"/>
</dbReference>
<evidence type="ECO:0000256" key="3">
    <source>
        <dbReference type="ARBA" id="ARBA00022475"/>
    </source>
</evidence>
<dbReference type="Gene3D" id="3.40.50.300">
    <property type="entry name" value="P-loop containing nucleotide triphosphate hydrolases"/>
    <property type="match status" value="1"/>
</dbReference>
<dbReference type="FunFam" id="3.40.50.300:FF:000186">
    <property type="entry name" value="ATP-binding cassette sub-family B member 7, mitochondrial"/>
    <property type="match status" value="1"/>
</dbReference>
<dbReference type="InterPro" id="IPR017871">
    <property type="entry name" value="ABC_transporter-like_CS"/>
</dbReference>
<dbReference type="EMBL" id="JACHHN010000002">
    <property type="protein sequence ID" value="MBB5190589.1"/>
    <property type="molecule type" value="Genomic_DNA"/>
</dbReference>
<dbReference type="SUPFAM" id="SSF90123">
    <property type="entry name" value="ABC transporter transmembrane region"/>
    <property type="match status" value="1"/>
</dbReference>
<dbReference type="SMART" id="SM00382">
    <property type="entry name" value="AAA"/>
    <property type="match status" value="1"/>
</dbReference>
<feature type="transmembrane region" description="Helical" evidence="9">
    <location>
        <begin position="171"/>
        <end position="192"/>
    </location>
</feature>
<accession>A0A840RAZ8</accession>
<dbReference type="Pfam" id="PF00664">
    <property type="entry name" value="ABC_membrane"/>
    <property type="match status" value="1"/>
</dbReference>
<evidence type="ECO:0000259" key="11">
    <source>
        <dbReference type="PROSITE" id="PS50929"/>
    </source>
</evidence>
<comment type="caution">
    <text evidence="12">The sequence shown here is derived from an EMBL/GenBank/DDBJ whole genome shotgun (WGS) entry which is preliminary data.</text>
</comment>
<evidence type="ECO:0000256" key="4">
    <source>
        <dbReference type="ARBA" id="ARBA00022692"/>
    </source>
</evidence>
<dbReference type="InterPro" id="IPR027417">
    <property type="entry name" value="P-loop_NTPase"/>
</dbReference>
<keyword evidence="3" id="KW-1003">Cell membrane</keyword>
<dbReference type="InterPro" id="IPR039421">
    <property type="entry name" value="Type_1_exporter"/>
</dbReference>
<feature type="transmembrane region" description="Helical" evidence="9">
    <location>
        <begin position="31"/>
        <end position="52"/>
    </location>
</feature>
<reference evidence="12 13" key="1">
    <citation type="submission" date="2020-08" db="EMBL/GenBank/DDBJ databases">
        <title>Genomic Encyclopedia of Type Strains, Phase IV (KMG-IV): sequencing the most valuable type-strain genomes for metagenomic binning, comparative biology and taxonomic classification.</title>
        <authorList>
            <person name="Goeker M."/>
        </authorList>
    </citation>
    <scope>NUCLEOTIDE SEQUENCE [LARGE SCALE GENOMIC DNA]</scope>
    <source>
        <strain evidence="12 13">DSM 18233</strain>
    </source>
</reference>
<evidence type="ECO:0000313" key="13">
    <source>
        <dbReference type="Proteomes" id="UP000543030"/>
    </source>
</evidence>
<evidence type="ECO:0000256" key="7">
    <source>
        <dbReference type="ARBA" id="ARBA00022989"/>
    </source>
</evidence>
<dbReference type="PANTHER" id="PTHR24221:SF402">
    <property type="entry name" value="IRON-SULFUR CLUSTERS TRANSPORTER ABCB7, MITOCHONDRIAL"/>
    <property type="match status" value="1"/>
</dbReference>
<dbReference type="SUPFAM" id="SSF52540">
    <property type="entry name" value="P-loop containing nucleoside triphosphate hydrolases"/>
    <property type="match status" value="1"/>
</dbReference>
<evidence type="ECO:0000256" key="8">
    <source>
        <dbReference type="ARBA" id="ARBA00023136"/>
    </source>
</evidence>